<dbReference type="PROSITE" id="PS00107">
    <property type="entry name" value="PROTEIN_KINASE_ATP"/>
    <property type="match status" value="1"/>
</dbReference>
<dbReference type="PANTHER" id="PTHR44329">
    <property type="entry name" value="SERINE/THREONINE-PROTEIN KINASE TNNI3K-RELATED"/>
    <property type="match status" value="1"/>
</dbReference>
<evidence type="ECO:0000256" key="6">
    <source>
        <dbReference type="SAM" id="SignalP"/>
    </source>
</evidence>
<dbReference type="OrthoDB" id="346907at2759"/>
<keyword evidence="8" id="KW-0418">Kinase</keyword>
<keyword evidence="8" id="KW-0808">Transferase</keyword>
<name>A0A1V9YIL5_ACHHY</name>
<dbReference type="SMART" id="SM00220">
    <property type="entry name" value="S_TKc"/>
    <property type="match status" value="1"/>
</dbReference>
<dbReference type="GO" id="GO:0005524">
    <property type="term" value="F:ATP binding"/>
    <property type="evidence" value="ECO:0007669"/>
    <property type="project" value="UniProtKB-UniRule"/>
</dbReference>
<dbReference type="GO" id="GO:0004674">
    <property type="term" value="F:protein serine/threonine kinase activity"/>
    <property type="evidence" value="ECO:0007669"/>
    <property type="project" value="UniProtKB-KW"/>
</dbReference>
<evidence type="ECO:0000256" key="3">
    <source>
        <dbReference type="ARBA" id="ARBA00022840"/>
    </source>
</evidence>
<dbReference type="Gene3D" id="1.10.510.10">
    <property type="entry name" value="Transferase(Phosphotransferase) domain 1"/>
    <property type="match status" value="1"/>
</dbReference>
<dbReference type="PROSITE" id="PS00108">
    <property type="entry name" value="PROTEIN_KINASE_ST"/>
    <property type="match status" value="1"/>
</dbReference>
<evidence type="ECO:0000256" key="5">
    <source>
        <dbReference type="SAM" id="Phobius"/>
    </source>
</evidence>
<keyword evidence="3 4" id="KW-0067">ATP-binding</keyword>
<dbReference type="CDD" id="cd13999">
    <property type="entry name" value="STKc_MAP3K-like"/>
    <property type="match status" value="1"/>
</dbReference>
<feature type="transmembrane region" description="Helical" evidence="5">
    <location>
        <begin position="235"/>
        <end position="258"/>
    </location>
</feature>
<gene>
    <name evidence="8" type="ORF">ACHHYP_11707</name>
</gene>
<dbReference type="InterPro" id="IPR008271">
    <property type="entry name" value="Ser/Thr_kinase_AS"/>
</dbReference>
<organism evidence="8 9">
    <name type="scientific">Achlya hypogyna</name>
    <name type="common">Oomycete</name>
    <name type="synonym">Protoachlya hypogyna</name>
    <dbReference type="NCBI Taxonomy" id="1202772"/>
    <lineage>
        <taxon>Eukaryota</taxon>
        <taxon>Sar</taxon>
        <taxon>Stramenopiles</taxon>
        <taxon>Oomycota</taxon>
        <taxon>Saprolegniomycetes</taxon>
        <taxon>Saprolegniales</taxon>
        <taxon>Achlyaceae</taxon>
        <taxon>Achlya</taxon>
    </lineage>
</organism>
<feature type="chain" id="PRO_5012980805" evidence="6">
    <location>
        <begin position="16"/>
        <end position="569"/>
    </location>
</feature>
<feature type="domain" description="Protein kinase" evidence="7">
    <location>
        <begin position="304"/>
        <end position="569"/>
    </location>
</feature>
<keyword evidence="2 4" id="KW-0547">Nucleotide-binding</keyword>
<feature type="binding site" evidence="4">
    <location>
        <position position="331"/>
    </location>
    <ligand>
        <name>ATP</name>
        <dbReference type="ChEBI" id="CHEBI:30616"/>
    </ligand>
</feature>
<evidence type="ECO:0000256" key="4">
    <source>
        <dbReference type="PROSITE-ProRule" id="PRU10141"/>
    </source>
</evidence>
<accession>A0A1V9YIL5</accession>
<keyword evidence="5" id="KW-0812">Transmembrane</keyword>
<dbReference type="InterPro" id="IPR001245">
    <property type="entry name" value="Ser-Thr/Tyr_kinase_cat_dom"/>
</dbReference>
<feature type="signal peptide" evidence="6">
    <location>
        <begin position="1"/>
        <end position="15"/>
    </location>
</feature>
<comment type="caution">
    <text evidence="8">The sequence shown here is derived from an EMBL/GenBank/DDBJ whole genome shotgun (WGS) entry which is preliminary data.</text>
</comment>
<dbReference type="InterPro" id="IPR051681">
    <property type="entry name" value="Ser/Thr_Kinases-Pseudokinases"/>
</dbReference>
<dbReference type="InterPro" id="IPR011024">
    <property type="entry name" value="G_crystallin-like"/>
</dbReference>
<evidence type="ECO:0000256" key="2">
    <source>
        <dbReference type="ARBA" id="ARBA00022741"/>
    </source>
</evidence>
<sequence>MHWLVVALMPLVAAASPVTVYSDALYKGDYLALDVTFRVTALQGKWSQTISSLKIAPGYEFIGYRSPFKVGDPMPFIIWDLETIAFVQRSWNDQIVSYEVRFKSTSNQKSMANLLAIIVYTEPDFMGSSMYMGLGTVQLNQTRSFNHNISSIAVSPGYQLVIEDDTGAAKTYYDDARSLDAWDDTSVTIIGSKMSDSSGAATLPVTMAPLPTTLAPVPTTTAIPTISASESPTNYTGVIIGTAAGAVVAVALIGWFVLKRKRTRGGDYNVYQPYVESNTATHSNNLALLDLSVLYKVRLDSGALFLDTLIGRGSFADVWKGTYDGTTVAVKRLQNGRHSNCEIQAFINEIQLMAGFDSPNIIKLVGAVWTSPLDLRCVMEFMDLGDLKDYLATHDSTVLLWPQKLHILRGIVNGLAYLHSLNIVHRDLKSRNVLLDSKKGVKLVDFGVAKEDVQGTMTLGVGTFRWMAPEVLHESAYTVAADIYSFGMLLSEMDTHHIPYEDMKNPKTGQPLADPAIIGAVMTGTLKPTFTATCPAWLKELADACLQYDPNNRPTVYDIAATVAKIDNA</sequence>
<dbReference type="Pfam" id="PF00069">
    <property type="entry name" value="Pkinase"/>
    <property type="match status" value="1"/>
</dbReference>
<evidence type="ECO:0000256" key="1">
    <source>
        <dbReference type="ARBA" id="ARBA00022527"/>
    </source>
</evidence>
<evidence type="ECO:0000313" key="9">
    <source>
        <dbReference type="Proteomes" id="UP000243579"/>
    </source>
</evidence>
<protein>
    <submittedName>
        <fullName evidence="8">Protein kinase</fullName>
    </submittedName>
</protein>
<dbReference type="InterPro" id="IPR000719">
    <property type="entry name" value="Prot_kinase_dom"/>
</dbReference>
<keyword evidence="6" id="KW-0732">Signal</keyword>
<dbReference type="Gene3D" id="3.30.200.20">
    <property type="entry name" value="Phosphorylase Kinase, domain 1"/>
    <property type="match status" value="1"/>
</dbReference>
<dbReference type="SUPFAM" id="SSF56112">
    <property type="entry name" value="Protein kinase-like (PK-like)"/>
    <property type="match status" value="1"/>
</dbReference>
<dbReference type="Proteomes" id="UP000243579">
    <property type="component" value="Unassembled WGS sequence"/>
</dbReference>
<keyword evidence="1" id="KW-0723">Serine/threonine-protein kinase</keyword>
<dbReference type="Gene3D" id="2.60.20.10">
    <property type="entry name" value="Crystallins"/>
    <property type="match status" value="2"/>
</dbReference>
<dbReference type="EMBL" id="JNBR01001659">
    <property type="protein sequence ID" value="OQR85552.1"/>
    <property type="molecule type" value="Genomic_DNA"/>
</dbReference>
<reference evidence="8 9" key="1">
    <citation type="journal article" date="2014" name="Genome Biol. Evol.">
        <title>The secreted proteins of Achlya hypogyna and Thraustotheca clavata identify the ancestral oomycete secretome and reveal gene acquisitions by horizontal gene transfer.</title>
        <authorList>
            <person name="Misner I."/>
            <person name="Blouin N."/>
            <person name="Leonard G."/>
            <person name="Richards T.A."/>
            <person name="Lane C.E."/>
        </authorList>
    </citation>
    <scope>NUCLEOTIDE SEQUENCE [LARGE SCALE GENOMIC DNA]</scope>
    <source>
        <strain evidence="8 9">ATCC 48635</strain>
    </source>
</reference>
<keyword evidence="9" id="KW-1185">Reference proteome</keyword>
<dbReference type="PROSITE" id="PS50011">
    <property type="entry name" value="PROTEIN_KINASE_DOM"/>
    <property type="match status" value="1"/>
</dbReference>
<dbReference type="SUPFAM" id="SSF49695">
    <property type="entry name" value="gamma-Crystallin-like"/>
    <property type="match status" value="1"/>
</dbReference>
<dbReference type="PRINTS" id="PR00109">
    <property type="entry name" value="TYRKINASE"/>
</dbReference>
<keyword evidence="5" id="KW-1133">Transmembrane helix</keyword>
<proteinExistence type="predicted"/>
<dbReference type="PANTHER" id="PTHR44329:SF214">
    <property type="entry name" value="PROTEIN KINASE DOMAIN-CONTAINING PROTEIN"/>
    <property type="match status" value="1"/>
</dbReference>
<keyword evidence="5" id="KW-0472">Membrane</keyword>
<evidence type="ECO:0000259" key="7">
    <source>
        <dbReference type="PROSITE" id="PS50011"/>
    </source>
</evidence>
<evidence type="ECO:0000313" key="8">
    <source>
        <dbReference type="EMBL" id="OQR85552.1"/>
    </source>
</evidence>
<dbReference type="InterPro" id="IPR011009">
    <property type="entry name" value="Kinase-like_dom_sf"/>
</dbReference>
<dbReference type="InterPro" id="IPR017441">
    <property type="entry name" value="Protein_kinase_ATP_BS"/>
</dbReference>
<dbReference type="AlphaFoldDB" id="A0A1V9YIL5"/>
<dbReference type="STRING" id="1202772.A0A1V9YIL5"/>